<gene>
    <name evidence="10" type="ORF">HMPREF1705_03089</name>
</gene>
<evidence type="ECO:0000256" key="3">
    <source>
        <dbReference type="ARBA" id="ARBA00022475"/>
    </source>
</evidence>
<protein>
    <submittedName>
        <fullName evidence="10">Putative 2-keto-3-deoxygluconate transporter</fullName>
    </submittedName>
</protein>
<evidence type="ECO:0000256" key="7">
    <source>
        <dbReference type="ARBA" id="ARBA00022989"/>
    </source>
</evidence>
<feature type="transmembrane region" description="Helical" evidence="9">
    <location>
        <begin position="45"/>
        <end position="67"/>
    </location>
</feature>
<sequence>MLGKIPILKTIQKLPGGLMVVFLLLGAIVNTFAPEVLQIGSFTTALFKNGALPLIAVLLVCSGAQITLKTAGIAMWKGVVLNTAKVVLGCLLGVAVGKLIGPRAAIFGLTPLALMAAMANSNGGLYTALASKYGDETDIAAVAIISSNDGPFFTMLAMGMTGLANIPWVALVAVIVPIVVGMILGNLDDDMRKFLAPGVMLSIPFFSFPLGASLNLIDIVKAGLPGVVLGLLTLLVTGFGGYFAYKYLVPKHAKRSNAIGAGIATSAGNSAATPAAVAAIDPSWAPFAAVATVQVGASVVITAILCPLLVDFLYRWEQNRSKKR</sequence>
<name>A0A0T5X840_9BACT</name>
<feature type="transmembrane region" description="Helical" evidence="9">
    <location>
        <begin position="14"/>
        <end position="33"/>
    </location>
</feature>
<evidence type="ECO:0000256" key="5">
    <source>
        <dbReference type="ARBA" id="ARBA00022692"/>
    </source>
</evidence>
<dbReference type="GO" id="GO:0016020">
    <property type="term" value="C:membrane"/>
    <property type="evidence" value="ECO:0007669"/>
    <property type="project" value="InterPro"/>
</dbReference>
<dbReference type="Pfam" id="PF03812">
    <property type="entry name" value="KdgT"/>
    <property type="match status" value="1"/>
</dbReference>
<dbReference type="AlphaFoldDB" id="A0A0T5X840"/>
<keyword evidence="5 9" id="KW-0812">Transmembrane</keyword>
<evidence type="ECO:0000256" key="1">
    <source>
        <dbReference type="ARBA" id="ARBA00006430"/>
    </source>
</evidence>
<reference evidence="11" key="1">
    <citation type="submission" date="2012-09" db="EMBL/GenBank/DDBJ databases">
        <authorList>
            <person name="Weinstock G."/>
            <person name="Sodergren E."/>
            <person name="Clifton S."/>
            <person name="Fulton L."/>
            <person name="Fulton B."/>
            <person name="Courtney L."/>
            <person name="Fronick C."/>
            <person name="Harrison M."/>
            <person name="Strong C."/>
            <person name="Farmer C."/>
            <person name="Delehaunty K."/>
            <person name="Markovic C."/>
            <person name="Hall O."/>
            <person name="Minx P."/>
            <person name="Tomlinson C."/>
            <person name="Mitreva M."/>
            <person name="Nelson J."/>
            <person name="Hou S."/>
            <person name="Wollam A."/>
            <person name="Pepin K.H."/>
            <person name="Johnson M."/>
            <person name="Bhonagiri V."/>
            <person name="Nash W.E."/>
            <person name="Suruliraj S."/>
            <person name="Warren W."/>
            <person name="Chinwalla A."/>
            <person name="Mardis E.R."/>
            <person name="Wilson R.K."/>
        </authorList>
    </citation>
    <scope>NUCLEOTIDE SEQUENCE [LARGE SCALE GENOMIC DNA]</scope>
    <source>
        <strain evidence="11">OS1</strain>
    </source>
</reference>
<dbReference type="EMBL" id="ACJX03000001">
    <property type="protein sequence ID" value="KRT34486.1"/>
    <property type="molecule type" value="Genomic_DNA"/>
</dbReference>
<accession>A0A0T5X840</accession>
<dbReference type="InterPro" id="IPR004684">
    <property type="entry name" value="2keto-3dGluconate_permease"/>
</dbReference>
<proteinExistence type="inferred from homology"/>
<dbReference type="STRING" id="592015.HMPREF1705_03089"/>
<feature type="transmembrane region" description="Helical" evidence="9">
    <location>
        <begin position="257"/>
        <end position="280"/>
    </location>
</feature>
<feature type="transmembrane region" description="Helical" evidence="9">
    <location>
        <begin position="223"/>
        <end position="245"/>
    </location>
</feature>
<feature type="transmembrane region" description="Helical" evidence="9">
    <location>
        <begin position="106"/>
        <end position="127"/>
    </location>
</feature>
<dbReference type="Proteomes" id="UP000005273">
    <property type="component" value="Unassembled WGS sequence"/>
</dbReference>
<organism evidence="10 11">
    <name type="scientific">Acetomicrobium hydrogeniformans ATCC BAA-1850</name>
    <dbReference type="NCBI Taxonomy" id="592015"/>
    <lineage>
        <taxon>Bacteria</taxon>
        <taxon>Thermotogati</taxon>
        <taxon>Synergistota</taxon>
        <taxon>Synergistia</taxon>
        <taxon>Synergistales</taxon>
        <taxon>Acetomicrobiaceae</taxon>
        <taxon>Acetomicrobium</taxon>
    </lineage>
</organism>
<keyword evidence="7 9" id="KW-1133">Transmembrane helix</keyword>
<evidence type="ECO:0000256" key="6">
    <source>
        <dbReference type="ARBA" id="ARBA00022847"/>
    </source>
</evidence>
<evidence type="ECO:0000256" key="2">
    <source>
        <dbReference type="ARBA" id="ARBA00022448"/>
    </source>
</evidence>
<dbReference type="OrthoDB" id="2833at2"/>
<keyword evidence="4" id="KW-0762">Sugar transport</keyword>
<comment type="similarity">
    <text evidence="1">Belongs to the KdgT transporter family.</text>
</comment>
<evidence type="ECO:0000256" key="8">
    <source>
        <dbReference type="ARBA" id="ARBA00023136"/>
    </source>
</evidence>
<dbReference type="GO" id="GO:0015649">
    <property type="term" value="F:2-keto-3-deoxygluconate:proton symporter activity"/>
    <property type="evidence" value="ECO:0007669"/>
    <property type="project" value="InterPro"/>
</dbReference>
<feature type="transmembrane region" description="Helical" evidence="9">
    <location>
        <begin position="166"/>
        <end position="187"/>
    </location>
</feature>
<evidence type="ECO:0000256" key="9">
    <source>
        <dbReference type="SAM" id="Phobius"/>
    </source>
</evidence>
<feature type="transmembrane region" description="Helical" evidence="9">
    <location>
        <begin position="286"/>
        <end position="314"/>
    </location>
</feature>
<evidence type="ECO:0000313" key="11">
    <source>
        <dbReference type="Proteomes" id="UP000005273"/>
    </source>
</evidence>
<keyword evidence="3" id="KW-1003">Cell membrane</keyword>
<keyword evidence="2" id="KW-0813">Transport</keyword>
<evidence type="ECO:0000313" key="10">
    <source>
        <dbReference type="EMBL" id="KRT34486.1"/>
    </source>
</evidence>
<feature type="transmembrane region" description="Helical" evidence="9">
    <location>
        <begin position="79"/>
        <end position="100"/>
    </location>
</feature>
<evidence type="ECO:0000256" key="4">
    <source>
        <dbReference type="ARBA" id="ARBA00022597"/>
    </source>
</evidence>
<dbReference type="RefSeq" id="WP_009200633.1">
    <property type="nucleotide sequence ID" value="NZ_ACJX03000001.1"/>
</dbReference>
<feature type="transmembrane region" description="Helical" evidence="9">
    <location>
        <begin position="194"/>
        <end position="217"/>
    </location>
</feature>
<comment type="caution">
    <text evidence="10">The sequence shown here is derived from an EMBL/GenBank/DDBJ whole genome shotgun (WGS) entry which is preliminary data.</text>
</comment>
<keyword evidence="6" id="KW-0769">Symport</keyword>
<keyword evidence="8 9" id="KW-0472">Membrane</keyword>
<dbReference type="eggNOG" id="ENOG502Z7JT">
    <property type="taxonomic scope" value="Bacteria"/>
</dbReference>
<keyword evidence="11" id="KW-1185">Reference proteome</keyword>